<evidence type="ECO:0000256" key="6">
    <source>
        <dbReference type="SAM" id="MobiDB-lite"/>
    </source>
</evidence>
<dbReference type="SMART" id="SM00448">
    <property type="entry name" value="REC"/>
    <property type="match status" value="1"/>
</dbReference>
<proteinExistence type="predicted"/>
<evidence type="ECO:0000256" key="1">
    <source>
        <dbReference type="ARBA" id="ARBA00000085"/>
    </source>
</evidence>
<feature type="region of interest" description="Disordered" evidence="6">
    <location>
        <begin position="1135"/>
        <end position="1204"/>
    </location>
</feature>
<dbReference type="SUPFAM" id="SSF103190">
    <property type="entry name" value="Sensory domain-like"/>
    <property type="match status" value="1"/>
</dbReference>
<comment type="catalytic activity">
    <reaction evidence="1">
        <text>ATP + protein L-histidine = ADP + protein N-phospho-L-histidine.</text>
        <dbReference type="EC" id="2.7.13.3"/>
    </reaction>
</comment>
<evidence type="ECO:0000313" key="10">
    <source>
        <dbReference type="EMBL" id="CEM21604.1"/>
    </source>
</evidence>
<feature type="domain" description="Response regulatory" evidence="9">
    <location>
        <begin position="1214"/>
        <end position="1335"/>
    </location>
</feature>
<evidence type="ECO:0000256" key="5">
    <source>
        <dbReference type="PROSITE-ProRule" id="PRU00169"/>
    </source>
</evidence>
<dbReference type="CDD" id="cd00082">
    <property type="entry name" value="HisKA"/>
    <property type="match status" value="1"/>
</dbReference>
<dbReference type="EMBL" id="CDMZ01000792">
    <property type="protein sequence ID" value="CEM21604.1"/>
    <property type="molecule type" value="Genomic_DNA"/>
</dbReference>
<dbReference type="InterPro" id="IPR001789">
    <property type="entry name" value="Sig_transdc_resp-reg_receiver"/>
</dbReference>
<gene>
    <name evidence="10" type="ORF">Cvel_19687</name>
</gene>
<dbReference type="CDD" id="cd17546">
    <property type="entry name" value="REC_hyHK_CKI1_RcsC-like"/>
    <property type="match status" value="1"/>
</dbReference>
<accession>A0A0G4G1B1</accession>
<dbReference type="InterPro" id="IPR003594">
    <property type="entry name" value="HATPase_dom"/>
</dbReference>
<evidence type="ECO:0000259" key="8">
    <source>
        <dbReference type="PROSITE" id="PS50109"/>
    </source>
</evidence>
<keyword evidence="3" id="KW-0808">Transferase</keyword>
<dbReference type="Gene3D" id="3.30.565.10">
    <property type="entry name" value="Histidine kinase-like ATPase, C-terminal domain"/>
    <property type="match status" value="1"/>
</dbReference>
<dbReference type="EC" id="2.7.13.3" evidence="2"/>
<feature type="compositionally biased region" description="Low complexity" evidence="6">
    <location>
        <begin position="1036"/>
        <end position="1048"/>
    </location>
</feature>
<sequence length="1356" mass="144831">MPKGVDTEGVNLIQAASAVKGKRRSAIPWLVVTGAVLAAIGCIVGVWCYLESEEVAKTVKNRALEYVSRFTELTGNTLERSAFTVYSLTIAPGDLSADFFKTWALHGQDIAQVRHIDNVGMEVIRVDVNMKHKTVVATDDLQNKDDRYYTQAALKLPRNSFFVSPIDLNEEFGVVETPWSPVYRLAVARFDADTGDRDGFVIVNYNATHILSSMNSSGLTFGGATGEWNILSQGLHFLASSDKSARLFGNSLNESRNAVFSEDASVAASMKSVLSELKEPDSGCSEITRVMTREDGGVAAFSVIDLCKLQKADSIQQLEPRCNLLDKEYSAMLIGLVNIRNEQLQEAINAQLMPVYIAAPVCLVLLGVVSFILYKFNEKSIQARQSDQSHMFLSSLAHDLRSPLNVMMSSLDMMDSPEIRALYSYRILRTAIDTMTMLMSNVTFAYKLDSIKASAPQPRNIRQDLISLAESYSFIANPKLLFVEVDIDTRLPSLVLIEWQAMQQGLGNLISNAIKFTHRGGIVIRCSTSSLKDAGGSNLLELEASPSSSSSSPTAPSQPSQVAEGGKQQGNAAEKENHRDHRQPETDESFGIRSTSPAVGALASTASSGSSFNLTFSVDDSGPGMSQTDPEKAGLGLNITNRIVKALGGLLSVHKMEPNGTRVLIENIAVTGLKQATRRQPFPSGPMTPRGREKEREAAAGPAAEKGDGAESTGTESVRGHLNGSISVPMWKVRRVVFVLPRQKGIKPPPTSIVSVTPPTASKSAAINGTGTGGEANANQPPAERAKENGFHADRQGEGREQGKLSSSPSQVSKEEEEAHALHPIGGLCKKGSPSLPASEHKIDHTTTNQNHIMHQDLEDIQSEAKFEENHEYEVIEGVRNITEMERARMEHFVSLMTAPTQLTSTDLPTLLSSFPPPSGTSVPSPGSCSRGRPGLRVPASPEEPSSSSAAAATAMGGGGGRLTDIRRPPTFSPESQTATRAVTAVLNGTLQGPGNVSPPKSFKVPGGAEGSEGGPASPPVSNQEGGGGGSPYPGLRESLVVLSSQVRSSRDSGGVREGEGNENEHDQEGVEVLVDAVRGVLSSGGGCICLSLAGGDMGLPDSAVKRLGAHRVVFPPFAPERIWEAARHARDPLRRQGPSGVWTVEREGDDCLGNGHSSSEGGLSDHADRAGRPRSSLPDHFPAAAHSCPSPYPESPECPSRGGGGGFRLSRLRVCVVDDTAVNRQVLVLLLKHKFSISASEAESGKRFLELIDGGMRFDLVFMDRHMPDMSGCEATENLRLRGDAGSPLAPFVCGLSGDDDEGAKRECLDAGMNLFHSKPMPSETLRGVLELVSKQLEEGVIRGGEGATGGVEKS</sequence>
<dbReference type="SMART" id="SM00387">
    <property type="entry name" value="HATPase_c"/>
    <property type="match status" value="1"/>
</dbReference>
<dbReference type="Pfam" id="PF21623">
    <property type="entry name" value="HK_sensor_dom_bact"/>
    <property type="match status" value="1"/>
</dbReference>
<dbReference type="Pfam" id="PF00072">
    <property type="entry name" value="Response_reg"/>
    <property type="match status" value="1"/>
</dbReference>
<evidence type="ECO:0000256" key="3">
    <source>
        <dbReference type="ARBA" id="ARBA00022679"/>
    </source>
</evidence>
<dbReference type="PROSITE" id="PS50110">
    <property type="entry name" value="RESPONSE_REGULATORY"/>
    <property type="match status" value="1"/>
</dbReference>
<feature type="compositionally biased region" description="Polar residues" evidence="6">
    <location>
        <begin position="973"/>
        <end position="995"/>
    </location>
</feature>
<dbReference type="PANTHER" id="PTHR43047:SF72">
    <property type="entry name" value="OSMOSENSING HISTIDINE PROTEIN KINASE SLN1"/>
    <property type="match status" value="1"/>
</dbReference>
<organism evidence="10">
    <name type="scientific">Chromera velia CCMP2878</name>
    <dbReference type="NCBI Taxonomy" id="1169474"/>
    <lineage>
        <taxon>Eukaryota</taxon>
        <taxon>Sar</taxon>
        <taxon>Alveolata</taxon>
        <taxon>Colpodellida</taxon>
        <taxon>Chromeraceae</taxon>
        <taxon>Chromera</taxon>
    </lineage>
</organism>
<dbReference type="InterPro" id="IPR011006">
    <property type="entry name" value="CheY-like_superfamily"/>
</dbReference>
<dbReference type="PANTHER" id="PTHR43047">
    <property type="entry name" value="TWO-COMPONENT HISTIDINE PROTEIN KINASE"/>
    <property type="match status" value="1"/>
</dbReference>
<protein>
    <recommendedName>
        <fullName evidence="2">histidine kinase</fullName>
        <ecNumber evidence="2">2.7.13.3</ecNumber>
    </recommendedName>
</protein>
<dbReference type="InterPro" id="IPR048760">
    <property type="entry name" value="VP0354-like_sensor_dom"/>
</dbReference>
<feature type="compositionally biased region" description="Basic and acidic residues" evidence="6">
    <location>
        <begin position="784"/>
        <end position="803"/>
    </location>
</feature>
<evidence type="ECO:0000256" key="4">
    <source>
        <dbReference type="ARBA" id="ARBA00022777"/>
    </source>
</evidence>
<dbReference type="GO" id="GO:0000155">
    <property type="term" value="F:phosphorelay sensor kinase activity"/>
    <property type="evidence" value="ECO:0007669"/>
    <property type="project" value="InterPro"/>
</dbReference>
<feature type="region of interest" description="Disordered" evidence="6">
    <location>
        <begin position="541"/>
        <end position="594"/>
    </location>
</feature>
<keyword evidence="4" id="KW-0418">Kinase</keyword>
<evidence type="ECO:0000256" key="2">
    <source>
        <dbReference type="ARBA" id="ARBA00012438"/>
    </source>
</evidence>
<feature type="modified residue" description="4-aspartylphosphate" evidence="5">
    <location>
        <position position="1265"/>
    </location>
</feature>
<dbReference type="InterPro" id="IPR036097">
    <property type="entry name" value="HisK_dim/P_sf"/>
</dbReference>
<dbReference type="InterPro" id="IPR036890">
    <property type="entry name" value="HATPase_C_sf"/>
</dbReference>
<feature type="compositionally biased region" description="Low complexity" evidence="6">
    <location>
        <begin position="907"/>
        <end position="930"/>
    </location>
</feature>
<feature type="transmembrane region" description="Helical" evidence="7">
    <location>
        <begin position="26"/>
        <end position="50"/>
    </location>
</feature>
<dbReference type="SUPFAM" id="SSF55874">
    <property type="entry name" value="ATPase domain of HSP90 chaperone/DNA topoisomerase II/histidine kinase"/>
    <property type="match status" value="1"/>
</dbReference>
<dbReference type="InterPro" id="IPR029151">
    <property type="entry name" value="Sensor-like_sf"/>
</dbReference>
<keyword evidence="7" id="KW-0812">Transmembrane</keyword>
<feature type="compositionally biased region" description="Basic and acidic residues" evidence="6">
    <location>
        <begin position="573"/>
        <end position="585"/>
    </location>
</feature>
<dbReference type="GO" id="GO:0005886">
    <property type="term" value="C:plasma membrane"/>
    <property type="evidence" value="ECO:0007669"/>
    <property type="project" value="TreeGrafter"/>
</dbReference>
<feature type="compositionally biased region" description="Basic and acidic residues" evidence="6">
    <location>
        <begin position="1049"/>
        <end position="1069"/>
    </location>
</feature>
<feature type="region of interest" description="Disordered" evidence="6">
    <location>
        <begin position="744"/>
        <end position="828"/>
    </location>
</feature>
<keyword evidence="5" id="KW-0597">Phosphoprotein</keyword>
<dbReference type="VEuPathDB" id="CryptoDB:Cvel_19687"/>
<dbReference type="Gene3D" id="3.40.50.2300">
    <property type="match status" value="1"/>
</dbReference>
<evidence type="ECO:0000259" key="9">
    <source>
        <dbReference type="PROSITE" id="PS50110"/>
    </source>
</evidence>
<evidence type="ECO:0000256" key="7">
    <source>
        <dbReference type="SAM" id="Phobius"/>
    </source>
</evidence>
<dbReference type="InterPro" id="IPR003661">
    <property type="entry name" value="HisK_dim/P_dom"/>
</dbReference>
<feature type="compositionally biased region" description="Low complexity" evidence="6">
    <location>
        <begin position="544"/>
        <end position="561"/>
    </location>
</feature>
<dbReference type="Gene3D" id="1.10.287.130">
    <property type="match status" value="1"/>
</dbReference>
<dbReference type="SUPFAM" id="SSF47384">
    <property type="entry name" value="Homodimeric domain of signal transducing histidine kinase"/>
    <property type="match status" value="1"/>
</dbReference>
<feature type="domain" description="Histidine kinase" evidence="8">
    <location>
        <begin position="395"/>
        <end position="671"/>
    </location>
</feature>
<reference evidence="10" key="1">
    <citation type="submission" date="2014-11" db="EMBL/GenBank/DDBJ databases">
        <authorList>
            <person name="Otto D Thomas"/>
            <person name="Naeem Raeece"/>
        </authorList>
    </citation>
    <scope>NUCLEOTIDE SEQUENCE</scope>
</reference>
<keyword evidence="7" id="KW-1133">Transmembrane helix</keyword>
<feature type="compositionally biased region" description="Low complexity" evidence="6">
    <location>
        <begin position="752"/>
        <end position="779"/>
    </location>
</feature>
<dbReference type="Gene3D" id="3.30.450.20">
    <property type="entry name" value="PAS domain"/>
    <property type="match status" value="1"/>
</dbReference>
<feature type="transmembrane region" description="Helical" evidence="7">
    <location>
        <begin position="355"/>
        <end position="374"/>
    </location>
</feature>
<dbReference type="SUPFAM" id="SSF52172">
    <property type="entry name" value="CheY-like"/>
    <property type="match status" value="1"/>
</dbReference>
<feature type="region of interest" description="Disordered" evidence="6">
    <location>
        <begin position="907"/>
        <end position="1070"/>
    </location>
</feature>
<dbReference type="GO" id="GO:0009927">
    <property type="term" value="F:histidine phosphotransfer kinase activity"/>
    <property type="evidence" value="ECO:0007669"/>
    <property type="project" value="TreeGrafter"/>
</dbReference>
<feature type="compositionally biased region" description="Low complexity" evidence="6">
    <location>
        <begin position="939"/>
        <end position="953"/>
    </location>
</feature>
<name>A0A0G4G1B1_9ALVE</name>
<feature type="region of interest" description="Disordered" evidence="6">
    <location>
        <begin position="676"/>
        <end position="722"/>
    </location>
</feature>
<dbReference type="InterPro" id="IPR005467">
    <property type="entry name" value="His_kinase_dom"/>
</dbReference>
<keyword evidence="7" id="KW-0472">Membrane</keyword>
<dbReference type="PROSITE" id="PS50109">
    <property type="entry name" value="HIS_KIN"/>
    <property type="match status" value="1"/>
</dbReference>